<evidence type="ECO:0000313" key="4">
    <source>
        <dbReference type="Proteomes" id="UP000674938"/>
    </source>
</evidence>
<dbReference type="InterPro" id="IPR025164">
    <property type="entry name" value="Toastrack_DUF4097"/>
</dbReference>
<comment type="caution">
    <text evidence="3">The sequence shown here is derived from an EMBL/GenBank/DDBJ whole genome shotgun (WGS) entry which is preliminary data.</text>
</comment>
<evidence type="ECO:0000256" key="1">
    <source>
        <dbReference type="SAM" id="MobiDB-lite"/>
    </source>
</evidence>
<evidence type="ECO:0000313" key="3">
    <source>
        <dbReference type="EMBL" id="MBP1039749.1"/>
    </source>
</evidence>
<feature type="region of interest" description="Disordered" evidence="1">
    <location>
        <begin position="38"/>
        <end position="62"/>
    </location>
</feature>
<dbReference type="AlphaFoldDB" id="A0A940STJ1"/>
<feature type="compositionally biased region" description="Basic and acidic residues" evidence="1">
    <location>
        <begin position="51"/>
        <end position="62"/>
    </location>
</feature>
<evidence type="ECO:0000259" key="2">
    <source>
        <dbReference type="Pfam" id="PF13349"/>
    </source>
</evidence>
<protein>
    <submittedName>
        <fullName evidence="3">DUF4097 family beta strand repeat protein</fullName>
    </submittedName>
</protein>
<organism evidence="3 4">
    <name type="scientific">Vagococcus allomyrinae</name>
    <dbReference type="NCBI Taxonomy" id="2794353"/>
    <lineage>
        <taxon>Bacteria</taxon>
        <taxon>Bacillati</taxon>
        <taxon>Bacillota</taxon>
        <taxon>Bacilli</taxon>
        <taxon>Lactobacillales</taxon>
        <taxon>Enterococcaceae</taxon>
        <taxon>Vagococcus</taxon>
    </lineage>
</organism>
<gene>
    <name evidence="3" type="ORF">I6N95_01880</name>
</gene>
<feature type="domain" description="DUF4097" evidence="2">
    <location>
        <begin position="124"/>
        <end position="304"/>
    </location>
</feature>
<proteinExistence type="predicted"/>
<keyword evidence="4" id="KW-1185">Reference proteome</keyword>
<dbReference type="RefSeq" id="WP_209524637.1">
    <property type="nucleotide sequence ID" value="NZ_JAEEGA010000001.1"/>
</dbReference>
<sequence length="366" mass="40521">MDANEQKLKVLSMLQEGTITQSEALELLELIGAELNAQQVKQPKPTEPVEADERRPRREREPIKLSIPESPIDFMGGSHQVFSATADVDADVIRMLKLVGKNSKISLRTHQQGTIQIEGRYKPIRNGDPKIRFEEQNGSYALNYNSHAVSYMGLDVSVPENLIKRLHVENSNAEISLTGVASTELNVTTKNARLRLQGIQSDVIVASTKNGNIDVNEVAATKIELGTTNAEIDVRNVKANYAELFTTNASVMSDCNQIITTKVRTKNANIWLDITNLAIQLEDCQYVIDGQTTNGNIDVLLPYKEELPYKINANTKRGRIRTKGSELLVIASDKGYLDGKTVDYKLSGTKLDLALQTTNADINVNK</sequence>
<dbReference type="Pfam" id="PF13349">
    <property type="entry name" value="DUF4097"/>
    <property type="match status" value="1"/>
</dbReference>
<reference evidence="3" key="1">
    <citation type="submission" date="2020-12" db="EMBL/GenBank/DDBJ databases">
        <title>Vagococcus allomyrinae sp. nov. and Enterococcus lavae sp. nov., isolated from the larvae of Allomyrina dichotoma.</title>
        <authorList>
            <person name="Lee S.D."/>
        </authorList>
    </citation>
    <scope>NUCLEOTIDE SEQUENCE</scope>
    <source>
        <strain evidence="3">BWB3-3</strain>
    </source>
</reference>
<dbReference type="EMBL" id="JAEEGA010000001">
    <property type="protein sequence ID" value="MBP1039749.1"/>
    <property type="molecule type" value="Genomic_DNA"/>
</dbReference>
<dbReference type="Proteomes" id="UP000674938">
    <property type="component" value="Unassembled WGS sequence"/>
</dbReference>
<accession>A0A940STJ1</accession>
<name>A0A940STJ1_9ENTE</name>